<proteinExistence type="predicted"/>
<dbReference type="InterPro" id="IPR036390">
    <property type="entry name" value="WH_DNA-bd_sf"/>
</dbReference>
<dbReference type="EMBL" id="AZFN01000034">
    <property type="protein sequence ID" value="KRM00440.1"/>
    <property type="molecule type" value="Genomic_DNA"/>
</dbReference>
<name>A0A0R1V4D4_9LACO</name>
<dbReference type="SUPFAM" id="SSF46785">
    <property type="entry name" value="Winged helix' DNA-binding domain"/>
    <property type="match status" value="1"/>
</dbReference>
<dbReference type="InterPro" id="IPR036388">
    <property type="entry name" value="WH-like_DNA-bd_sf"/>
</dbReference>
<accession>A0A0R1V4D4</accession>
<dbReference type="PATRIC" id="fig|1423749.3.peg.1248"/>
<evidence type="ECO:0000313" key="1">
    <source>
        <dbReference type="EMBL" id="KRM00440.1"/>
    </source>
</evidence>
<evidence type="ECO:0008006" key="3">
    <source>
        <dbReference type="Google" id="ProtNLM"/>
    </source>
</evidence>
<comment type="caution">
    <text evidence="1">The sequence shown here is derived from an EMBL/GenBank/DDBJ whole genome shotgun (WGS) entry which is preliminary data.</text>
</comment>
<evidence type="ECO:0000313" key="2">
    <source>
        <dbReference type="Proteomes" id="UP000051739"/>
    </source>
</evidence>
<protein>
    <recommendedName>
        <fullName evidence="3">HTH crp-type domain-containing protein</fullName>
    </recommendedName>
</protein>
<reference evidence="1 2" key="1">
    <citation type="journal article" date="2015" name="Genome Announc.">
        <title>Expanding the biotechnology potential of lactobacilli through comparative genomics of 213 strains and associated genera.</title>
        <authorList>
            <person name="Sun Z."/>
            <person name="Harris H.M."/>
            <person name="McCann A."/>
            <person name="Guo C."/>
            <person name="Argimon S."/>
            <person name="Zhang W."/>
            <person name="Yang X."/>
            <person name="Jeffery I.B."/>
            <person name="Cooney J.C."/>
            <person name="Kagawa T.F."/>
            <person name="Liu W."/>
            <person name="Song Y."/>
            <person name="Salvetti E."/>
            <person name="Wrobel A."/>
            <person name="Rasinkangas P."/>
            <person name="Parkhill J."/>
            <person name="Rea M.C."/>
            <person name="O'Sullivan O."/>
            <person name="Ritari J."/>
            <person name="Douillard F.P."/>
            <person name="Paul Ross R."/>
            <person name="Yang R."/>
            <person name="Briner A.E."/>
            <person name="Felis G.E."/>
            <person name="de Vos W.M."/>
            <person name="Barrangou R."/>
            <person name="Klaenhammer T.R."/>
            <person name="Caufield P.W."/>
            <person name="Cui Y."/>
            <person name="Zhang H."/>
            <person name="O'Toole P.W."/>
        </authorList>
    </citation>
    <scope>NUCLEOTIDE SEQUENCE [LARGE SCALE GENOMIC DNA]</scope>
    <source>
        <strain evidence="1 2">DSM 16045</strain>
    </source>
</reference>
<dbReference type="Gene3D" id="1.10.10.10">
    <property type="entry name" value="Winged helix-like DNA-binding domain superfamily/Winged helix DNA-binding domain"/>
    <property type="match status" value="1"/>
</dbReference>
<keyword evidence="2" id="KW-1185">Reference proteome</keyword>
<gene>
    <name evidence="1" type="ORF">FC60_GL001220</name>
</gene>
<sequence>MINATLFIIQIMEIILIGQEKALEQLSTGINRLKHADQMLDDLLPLPVGLSDRQRNIVVGMREIVRYLYQQAVFCYSLNAITDQDLAKVLGTTRYRLDQQMSHLEAQGIIKLMQEKPKIHQLTNDAYLKLD</sequence>
<dbReference type="Proteomes" id="UP000051739">
    <property type="component" value="Unassembled WGS sequence"/>
</dbReference>
<organism evidence="1 2">
    <name type="scientific">Limosilactobacillus gastricus DSM 16045</name>
    <dbReference type="NCBI Taxonomy" id="1423749"/>
    <lineage>
        <taxon>Bacteria</taxon>
        <taxon>Bacillati</taxon>
        <taxon>Bacillota</taxon>
        <taxon>Bacilli</taxon>
        <taxon>Lactobacillales</taxon>
        <taxon>Lactobacillaceae</taxon>
        <taxon>Limosilactobacillus</taxon>
    </lineage>
</organism>
<dbReference type="AlphaFoldDB" id="A0A0R1V4D4"/>